<proteinExistence type="predicted"/>
<evidence type="ECO:0000313" key="2">
    <source>
        <dbReference type="EMBL" id="MBC9929246.1"/>
    </source>
</evidence>
<feature type="transmembrane region" description="Helical" evidence="1">
    <location>
        <begin position="217"/>
        <end position="236"/>
    </location>
</feature>
<dbReference type="InterPro" id="IPR022134">
    <property type="entry name" value="DUF3667"/>
</dbReference>
<dbReference type="EMBL" id="JACVFC010000001">
    <property type="protein sequence ID" value="MBC9929246.1"/>
    <property type="molecule type" value="Genomic_DNA"/>
</dbReference>
<gene>
    <name evidence="2" type="ORF">ICL07_02605</name>
</gene>
<keyword evidence="1" id="KW-0812">Transmembrane</keyword>
<name>A0ABR7TIA9_9BACT</name>
<keyword evidence="3" id="KW-1185">Reference proteome</keyword>
<dbReference type="Pfam" id="PF12412">
    <property type="entry name" value="DUF3667"/>
    <property type="match status" value="1"/>
</dbReference>
<evidence type="ECO:0000256" key="1">
    <source>
        <dbReference type="SAM" id="Phobius"/>
    </source>
</evidence>
<protein>
    <submittedName>
        <fullName evidence="2">DUF3667 domain-containing protein</fullName>
    </submittedName>
</protein>
<dbReference type="Proteomes" id="UP000659124">
    <property type="component" value="Unassembled WGS sequence"/>
</dbReference>
<organism evidence="2 3">
    <name type="scientific">Chitinophaga qingshengii</name>
    <dbReference type="NCBI Taxonomy" id="1569794"/>
    <lineage>
        <taxon>Bacteria</taxon>
        <taxon>Pseudomonadati</taxon>
        <taxon>Bacteroidota</taxon>
        <taxon>Chitinophagia</taxon>
        <taxon>Chitinophagales</taxon>
        <taxon>Chitinophagaceae</taxon>
        <taxon>Chitinophaga</taxon>
    </lineage>
</organism>
<reference evidence="2 3" key="1">
    <citation type="submission" date="2020-09" db="EMBL/GenBank/DDBJ databases">
        <title>Genome sequences of type strains of Chitinophaga qingshengii and Chitinophaga varians.</title>
        <authorList>
            <person name="Kittiwongwattana C."/>
        </authorList>
    </citation>
    <scope>NUCLEOTIDE SEQUENCE [LARGE SCALE GENOMIC DNA]</scope>
    <source>
        <strain evidence="2 3">JCM 30026</strain>
    </source>
</reference>
<feature type="transmembrane region" description="Helical" evidence="1">
    <location>
        <begin position="248"/>
        <end position="270"/>
    </location>
</feature>
<keyword evidence="1" id="KW-1133">Transmembrane helix</keyword>
<sequence length="338" mass="39764">MKTQPLRRKKDCLNCGNDVPNRFCGYCGQENVVPHETFGHLVKHFVADIFHYDSQFLLTLKYLFTRPGFLSREYREGRRVRYVNPIKLYVFTSFIFFFIYLAGLSHPDRHAEPHNAEDSKEAVRLGYFDELVIQEKKLDAGVKRNDPAAIRNLHLLEKIAASTSTEEFDDVYRQLPDSLKFSLLTRLVVRAEAGSLKHYRSNEERVRYYEEKYYHNFPKIMLLCLPLFAYFLKLLYFRNKQWLYADHAIFTLHIHVFAFILLSVMLPLMRYFHHPLLFYKIFSCIVAGYLIIALRKNYGQSILISGIKGVTLYAGYLTLLWAVLMIVNLLLATYSAYF</sequence>
<feature type="transmembrane region" description="Helical" evidence="1">
    <location>
        <begin position="88"/>
        <end position="105"/>
    </location>
</feature>
<feature type="transmembrane region" description="Helical" evidence="1">
    <location>
        <begin position="276"/>
        <end position="294"/>
    </location>
</feature>
<keyword evidence="1" id="KW-0472">Membrane</keyword>
<accession>A0ABR7TIA9</accession>
<comment type="caution">
    <text evidence="2">The sequence shown here is derived from an EMBL/GenBank/DDBJ whole genome shotgun (WGS) entry which is preliminary data.</text>
</comment>
<dbReference type="RefSeq" id="WP_188086387.1">
    <property type="nucleotide sequence ID" value="NZ_JACVFC010000001.1"/>
</dbReference>
<evidence type="ECO:0000313" key="3">
    <source>
        <dbReference type="Proteomes" id="UP000659124"/>
    </source>
</evidence>
<feature type="transmembrane region" description="Helical" evidence="1">
    <location>
        <begin position="314"/>
        <end position="337"/>
    </location>
</feature>